<evidence type="ECO:0000259" key="1">
    <source>
        <dbReference type="PROSITE" id="PS50042"/>
    </source>
</evidence>
<dbReference type="InterPro" id="IPR000595">
    <property type="entry name" value="cNMP-bd_dom"/>
</dbReference>
<accession>A0A7W6PQZ8</accession>
<dbReference type="InterPro" id="IPR018490">
    <property type="entry name" value="cNMP-bd_dom_sf"/>
</dbReference>
<dbReference type="Proteomes" id="UP000519897">
    <property type="component" value="Unassembled WGS sequence"/>
</dbReference>
<dbReference type="GO" id="GO:0005829">
    <property type="term" value="C:cytosol"/>
    <property type="evidence" value="ECO:0007669"/>
    <property type="project" value="TreeGrafter"/>
</dbReference>
<gene>
    <name evidence="2" type="ORF">GGQ72_001898</name>
</gene>
<keyword evidence="3" id="KW-1185">Reference proteome</keyword>
<proteinExistence type="predicted"/>
<dbReference type="GO" id="GO:0003700">
    <property type="term" value="F:DNA-binding transcription factor activity"/>
    <property type="evidence" value="ECO:0007669"/>
    <property type="project" value="TreeGrafter"/>
</dbReference>
<protein>
    <submittedName>
        <fullName evidence="2">CRP-like cAMP-binding protein</fullName>
    </submittedName>
</protein>
<dbReference type="InterPro" id="IPR050397">
    <property type="entry name" value="Env_Response_Regulators"/>
</dbReference>
<dbReference type="PRINTS" id="PR00103">
    <property type="entry name" value="CAMPKINASE"/>
</dbReference>
<dbReference type="RefSeq" id="WP_165133112.1">
    <property type="nucleotide sequence ID" value="NZ_CP049250.1"/>
</dbReference>
<evidence type="ECO:0000313" key="2">
    <source>
        <dbReference type="EMBL" id="MBB4143399.1"/>
    </source>
</evidence>
<dbReference type="InterPro" id="IPR014710">
    <property type="entry name" value="RmlC-like_jellyroll"/>
</dbReference>
<dbReference type="PANTHER" id="PTHR24567:SF74">
    <property type="entry name" value="HTH-TYPE TRANSCRIPTIONAL REGULATOR ARCR"/>
    <property type="match status" value="1"/>
</dbReference>
<evidence type="ECO:0000313" key="3">
    <source>
        <dbReference type="Proteomes" id="UP000519897"/>
    </source>
</evidence>
<organism evidence="2 3">
    <name type="scientific">Rhizobium rhizoryzae</name>
    <dbReference type="NCBI Taxonomy" id="451876"/>
    <lineage>
        <taxon>Bacteria</taxon>
        <taxon>Pseudomonadati</taxon>
        <taxon>Pseudomonadota</taxon>
        <taxon>Alphaproteobacteria</taxon>
        <taxon>Hyphomicrobiales</taxon>
        <taxon>Rhizobiaceae</taxon>
        <taxon>Rhizobium/Agrobacterium group</taxon>
        <taxon>Rhizobium</taxon>
    </lineage>
</organism>
<dbReference type="SUPFAM" id="SSF51206">
    <property type="entry name" value="cAMP-binding domain-like"/>
    <property type="match status" value="1"/>
</dbReference>
<sequence length="154" mass="16976">MLLKDEVEMLRRVPLFSKIAPAKLKLLAFASERLNCREGQNLFRQGDPGDAAYVVLSGTADVLVNSNGDEVKVADVEQNSIVGEIAILCDVSRTATVRATSRLEVLKISKENFLGLMNDFPDMAVEIMRVLADRLNHTTSELTAARAREQRATT</sequence>
<dbReference type="PROSITE" id="PS00889">
    <property type="entry name" value="CNMP_BINDING_2"/>
    <property type="match status" value="1"/>
</dbReference>
<dbReference type="Pfam" id="PF00027">
    <property type="entry name" value="cNMP_binding"/>
    <property type="match status" value="1"/>
</dbReference>
<reference evidence="2 3" key="1">
    <citation type="submission" date="2020-08" db="EMBL/GenBank/DDBJ databases">
        <title>Genomic Encyclopedia of Type Strains, Phase IV (KMG-IV): sequencing the most valuable type-strain genomes for metagenomic binning, comparative biology and taxonomic classification.</title>
        <authorList>
            <person name="Goeker M."/>
        </authorList>
    </citation>
    <scope>NUCLEOTIDE SEQUENCE [LARGE SCALE GENOMIC DNA]</scope>
    <source>
        <strain evidence="2 3">DSM 29514</strain>
    </source>
</reference>
<dbReference type="PROSITE" id="PS50042">
    <property type="entry name" value="CNMP_BINDING_3"/>
    <property type="match status" value="1"/>
</dbReference>
<dbReference type="AlphaFoldDB" id="A0A7W6PQZ8"/>
<dbReference type="SMART" id="SM00100">
    <property type="entry name" value="cNMP"/>
    <property type="match status" value="1"/>
</dbReference>
<dbReference type="Gene3D" id="2.60.120.10">
    <property type="entry name" value="Jelly Rolls"/>
    <property type="match status" value="1"/>
</dbReference>
<dbReference type="CDD" id="cd00038">
    <property type="entry name" value="CAP_ED"/>
    <property type="match status" value="1"/>
</dbReference>
<feature type="domain" description="Cyclic nucleotide-binding" evidence="1">
    <location>
        <begin position="15"/>
        <end position="134"/>
    </location>
</feature>
<dbReference type="InterPro" id="IPR018488">
    <property type="entry name" value="cNMP-bd_CS"/>
</dbReference>
<dbReference type="PANTHER" id="PTHR24567">
    <property type="entry name" value="CRP FAMILY TRANSCRIPTIONAL REGULATORY PROTEIN"/>
    <property type="match status" value="1"/>
</dbReference>
<comment type="caution">
    <text evidence="2">The sequence shown here is derived from an EMBL/GenBank/DDBJ whole genome shotgun (WGS) entry which is preliminary data.</text>
</comment>
<dbReference type="EMBL" id="JACIEC010000001">
    <property type="protein sequence ID" value="MBB4143399.1"/>
    <property type="molecule type" value="Genomic_DNA"/>
</dbReference>
<name>A0A7W6PQZ8_9HYPH</name>